<dbReference type="PANTHER" id="PTHR43132:SF8">
    <property type="entry name" value="HTH-TYPE TRANSCRIPTIONAL REGULATOR KMTR"/>
    <property type="match status" value="1"/>
</dbReference>
<dbReference type="SUPFAM" id="SSF46785">
    <property type="entry name" value="Winged helix' DNA-binding domain"/>
    <property type="match status" value="1"/>
</dbReference>
<feature type="domain" description="HTH arsR-type" evidence="4">
    <location>
        <begin position="10"/>
        <end position="104"/>
    </location>
</feature>
<dbReference type="CDD" id="cd00090">
    <property type="entry name" value="HTH_ARSR"/>
    <property type="match status" value="1"/>
</dbReference>
<dbReference type="PANTHER" id="PTHR43132">
    <property type="entry name" value="ARSENICAL RESISTANCE OPERON REPRESSOR ARSR-RELATED"/>
    <property type="match status" value="1"/>
</dbReference>
<dbReference type="InterPro" id="IPR036388">
    <property type="entry name" value="WH-like_DNA-bd_sf"/>
</dbReference>
<evidence type="ECO:0000256" key="2">
    <source>
        <dbReference type="ARBA" id="ARBA00023125"/>
    </source>
</evidence>
<sequence>MAGVSGSDDPSAELLQAAAASFGLLASTMRLHIVWVLSQGEADVGTLAERVGGTLQAVSQHLAKLKLAGMVSNRREGRRQVYGVDDPQVATLVGLMIEKLDATGVLGGSTLQPPRSGGGEVYQFRSSGA</sequence>
<keyword evidence="2 5" id="KW-0238">DNA-binding</keyword>
<evidence type="ECO:0000259" key="4">
    <source>
        <dbReference type="PROSITE" id="PS50987"/>
    </source>
</evidence>
<keyword evidence="3" id="KW-0804">Transcription</keyword>
<reference evidence="5 6" key="1">
    <citation type="submission" date="2020-08" db="EMBL/GenBank/DDBJ databases">
        <title>Sequencing the genomes of 1000 actinobacteria strains.</title>
        <authorList>
            <person name="Klenk H.-P."/>
        </authorList>
    </citation>
    <scope>NUCLEOTIDE SEQUENCE [LARGE SCALE GENOMIC DNA]</scope>
    <source>
        <strain evidence="5 6">DSM 41654</strain>
    </source>
</reference>
<dbReference type="Proteomes" id="UP000540506">
    <property type="component" value="Unassembled WGS sequence"/>
</dbReference>
<dbReference type="GO" id="GO:0003700">
    <property type="term" value="F:DNA-binding transcription factor activity"/>
    <property type="evidence" value="ECO:0007669"/>
    <property type="project" value="InterPro"/>
</dbReference>
<dbReference type="SMART" id="SM00418">
    <property type="entry name" value="HTH_ARSR"/>
    <property type="match status" value="1"/>
</dbReference>
<dbReference type="GO" id="GO:0003677">
    <property type="term" value="F:DNA binding"/>
    <property type="evidence" value="ECO:0007669"/>
    <property type="project" value="UniProtKB-KW"/>
</dbReference>
<dbReference type="PRINTS" id="PR00778">
    <property type="entry name" value="HTHARSR"/>
</dbReference>
<evidence type="ECO:0000256" key="1">
    <source>
        <dbReference type="ARBA" id="ARBA00023015"/>
    </source>
</evidence>
<dbReference type="InterPro" id="IPR051011">
    <property type="entry name" value="Metal_resp_trans_reg"/>
</dbReference>
<name>A0A7W7R0A6_KITKI</name>
<dbReference type="Gene3D" id="1.10.10.10">
    <property type="entry name" value="Winged helix-like DNA-binding domain superfamily/Winged helix DNA-binding domain"/>
    <property type="match status" value="1"/>
</dbReference>
<comment type="caution">
    <text evidence="5">The sequence shown here is derived from an EMBL/GenBank/DDBJ whole genome shotgun (WGS) entry which is preliminary data.</text>
</comment>
<evidence type="ECO:0000313" key="6">
    <source>
        <dbReference type="Proteomes" id="UP000540506"/>
    </source>
</evidence>
<dbReference type="AlphaFoldDB" id="A0A7W7R0A6"/>
<gene>
    <name evidence="5" type="ORF">FHR34_002088</name>
</gene>
<dbReference type="RefSeq" id="WP_184935160.1">
    <property type="nucleotide sequence ID" value="NZ_JACHJV010000001.1"/>
</dbReference>
<dbReference type="InterPro" id="IPR036390">
    <property type="entry name" value="WH_DNA-bd_sf"/>
</dbReference>
<keyword evidence="1" id="KW-0805">Transcription regulation</keyword>
<dbReference type="EMBL" id="JACHJV010000001">
    <property type="protein sequence ID" value="MBB4923095.1"/>
    <property type="molecule type" value="Genomic_DNA"/>
</dbReference>
<dbReference type="PROSITE" id="PS50987">
    <property type="entry name" value="HTH_ARSR_2"/>
    <property type="match status" value="1"/>
</dbReference>
<dbReference type="InterPro" id="IPR001845">
    <property type="entry name" value="HTH_ArsR_DNA-bd_dom"/>
</dbReference>
<dbReference type="InterPro" id="IPR011991">
    <property type="entry name" value="ArsR-like_HTH"/>
</dbReference>
<proteinExistence type="predicted"/>
<dbReference type="NCBIfam" id="NF033788">
    <property type="entry name" value="HTH_metalloreg"/>
    <property type="match status" value="1"/>
</dbReference>
<evidence type="ECO:0000313" key="5">
    <source>
        <dbReference type="EMBL" id="MBB4923095.1"/>
    </source>
</evidence>
<protein>
    <submittedName>
        <fullName evidence="5">DNA-binding transcriptional ArsR family regulator</fullName>
    </submittedName>
</protein>
<accession>A0A7W7R0A6</accession>
<organism evidence="5 6">
    <name type="scientific">Kitasatospora kifunensis</name>
    <name type="common">Streptomyces kifunensis</name>
    <dbReference type="NCBI Taxonomy" id="58351"/>
    <lineage>
        <taxon>Bacteria</taxon>
        <taxon>Bacillati</taxon>
        <taxon>Actinomycetota</taxon>
        <taxon>Actinomycetes</taxon>
        <taxon>Kitasatosporales</taxon>
        <taxon>Streptomycetaceae</taxon>
        <taxon>Kitasatospora</taxon>
    </lineage>
</organism>
<keyword evidence="6" id="KW-1185">Reference proteome</keyword>
<evidence type="ECO:0000256" key="3">
    <source>
        <dbReference type="ARBA" id="ARBA00023163"/>
    </source>
</evidence>
<dbReference type="Pfam" id="PF01022">
    <property type="entry name" value="HTH_5"/>
    <property type="match status" value="1"/>
</dbReference>